<accession>A0A1E4TME9</accession>
<dbReference type="EMBL" id="KV453841">
    <property type="protein sequence ID" value="ODV92921.1"/>
    <property type="molecule type" value="Genomic_DNA"/>
</dbReference>
<evidence type="ECO:0000259" key="3">
    <source>
        <dbReference type="PROSITE" id="PS51229"/>
    </source>
</evidence>
<dbReference type="Gene3D" id="1.10.238.200">
    <property type="entry name" value="Cullin, PONY binding domain"/>
    <property type="match status" value="1"/>
</dbReference>
<evidence type="ECO:0000313" key="4">
    <source>
        <dbReference type="EMBL" id="ODV92921.1"/>
    </source>
</evidence>
<evidence type="ECO:0000256" key="1">
    <source>
        <dbReference type="ARBA" id="ARBA00022786"/>
    </source>
</evidence>
<dbReference type="Pfam" id="PF03556">
    <property type="entry name" value="Cullin_binding"/>
    <property type="match status" value="1"/>
</dbReference>
<dbReference type="PANTHER" id="PTHR12281">
    <property type="entry name" value="RP42 RELATED"/>
    <property type="match status" value="1"/>
</dbReference>
<proteinExistence type="predicted"/>
<dbReference type="SUPFAM" id="SSF47473">
    <property type="entry name" value="EF-hand"/>
    <property type="match status" value="1"/>
</dbReference>
<dbReference type="InterPro" id="IPR014764">
    <property type="entry name" value="DCN-prot"/>
</dbReference>
<feature type="domain" description="DCUN1" evidence="3">
    <location>
        <begin position="55"/>
        <end position="246"/>
    </location>
</feature>
<protein>
    <recommendedName>
        <fullName evidence="2">Defective in cullin neddylation protein</fullName>
    </recommendedName>
</protein>
<name>A0A1E4TME9_9ASCO</name>
<comment type="function">
    <text evidence="2">Neddylation of cullins play an essential role in the regulation of SCF-type complexes activity.</text>
</comment>
<dbReference type="GO" id="GO:0032182">
    <property type="term" value="F:ubiquitin-like protein binding"/>
    <property type="evidence" value="ECO:0007669"/>
    <property type="project" value="TreeGrafter"/>
</dbReference>
<evidence type="ECO:0000256" key="2">
    <source>
        <dbReference type="RuleBase" id="RU410713"/>
    </source>
</evidence>
<dbReference type="SUPFAM" id="SSF46934">
    <property type="entry name" value="UBA-like"/>
    <property type="match status" value="1"/>
</dbReference>
<dbReference type="GO" id="GO:0000151">
    <property type="term" value="C:ubiquitin ligase complex"/>
    <property type="evidence" value="ECO:0007669"/>
    <property type="project" value="TreeGrafter"/>
</dbReference>
<keyword evidence="1" id="KW-0833">Ubl conjugation pathway</keyword>
<evidence type="ECO:0000313" key="5">
    <source>
        <dbReference type="Proteomes" id="UP000095023"/>
    </source>
</evidence>
<dbReference type="GO" id="GO:0031624">
    <property type="term" value="F:ubiquitin conjugating enzyme binding"/>
    <property type="evidence" value="ECO:0007669"/>
    <property type="project" value="TreeGrafter"/>
</dbReference>
<dbReference type="Gene3D" id="1.10.8.10">
    <property type="entry name" value="DNA helicase RuvA subunit, C-terminal domain"/>
    <property type="match status" value="1"/>
</dbReference>
<sequence length="249" mass="29114">MSQLNWNQKNAVSQFMQFTETSKDTALRYLRNSRFDFDNAMNAFLTDKTMSDQKQDKIIIEETFRKYSSDKEMDIDGIIAFISDLGLNVEDPIVLALSYCIKSSKIGAINKDEFVKGMLEIHCKTIDDLKHYLETVIKPNFTSTEDDSFFKEVYRFTFGFVKVGVQRALPLDTAVDYWRLLLVDRFQLTESWIEFSETQLKKDVSKDTWNMLYEFLKEYSSIEDLKSYDATAAWPSTIDKYVSYVLSEE</sequence>
<dbReference type="Pfam" id="PF14555">
    <property type="entry name" value="UBA_4"/>
    <property type="match status" value="1"/>
</dbReference>
<reference evidence="5" key="1">
    <citation type="submission" date="2016-02" db="EMBL/GenBank/DDBJ databases">
        <title>Comparative genomics of biotechnologically important yeasts.</title>
        <authorList>
            <consortium name="DOE Joint Genome Institute"/>
            <person name="Riley R."/>
            <person name="Haridas S."/>
            <person name="Wolfe K.H."/>
            <person name="Lopes M.R."/>
            <person name="Hittinger C.T."/>
            <person name="Goker M."/>
            <person name="Salamov A."/>
            <person name="Wisecaver J."/>
            <person name="Long T.M."/>
            <person name="Aerts A.L."/>
            <person name="Barry K."/>
            <person name="Choi C."/>
            <person name="Clum A."/>
            <person name="Coughlan A.Y."/>
            <person name="Deshpande S."/>
            <person name="Douglass A.P."/>
            <person name="Hanson S.J."/>
            <person name="Klenk H.-P."/>
            <person name="Labutti K."/>
            <person name="Lapidus A."/>
            <person name="Lindquist E."/>
            <person name="Lipzen A."/>
            <person name="Meier-Kolthoff J.P."/>
            <person name="Ohm R.A."/>
            <person name="Otillar R.P."/>
            <person name="Pangilinan J."/>
            <person name="Peng Y."/>
            <person name="Rokas A."/>
            <person name="Rosa C.A."/>
            <person name="Scheuner C."/>
            <person name="Sibirny A.A."/>
            <person name="Slot J.C."/>
            <person name="Stielow J.B."/>
            <person name="Sun H."/>
            <person name="Kurtzman C.P."/>
            <person name="Blackwell M."/>
            <person name="Jeffries T.W."/>
            <person name="Grigoriev I.V."/>
        </authorList>
    </citation>
    <scope>NUCLEOTIDE SEQUENCE [LARGE SCALE GENOMIC DNA]</scope>
    <source>
        <strain evidence="5">NRRL Y-17796</strain>
    </source>
</reference>
<dbReference type="PANTHER" id="PTHR12281:SF31">
    <property type="entry name" value="DCN1-LIKE PROTEIN 3"/>
    <property type="match status" value="1"/>
</dbReference>
<dbReference type="GO" id="GO:0005886">
    <property type="term" value="C:plasma membrane"/>
    <property type="evidence" value="ECO:0007669"/>
    <property type="project" value="UniProtKB-ARBA"/>
</dbReference>
<keyword evidence="5" id="KW-1185">Reference proteome</keyword>
<gene>
    <name evidence="4" type="ORF">CANCADRAFT_1518</name>
</gene>
<dbReference type="FunFam" id="1.10.238.200:FF:000003">
    <property type="entry name" value="DCN1-like protein 3"/>
    <property type="match status" value="1"/>
</dbReference>
<dbReference type="GO" id="GO:0097602">
    <property type="term" value="F:cullin family protein binding"/>
    <property type="evidence" value="ECO:0007669"/>
    <property type="project" value="TreeGrafter"/>
</dbReference>
<dbReference type="AlphaFoldDB" id="A0A1E4TME9"/>
<dbReference type="GO" id="GO:0045116">
    <property type="term" value="P:protein neddylation"/>
    <property type="evidence" value="ECO:0007669"/>
    <property type="project" value="TreeGrafter"/>
</dbReference>
<dbReference type="PROSITE" id="PS51229">
    <property type="entry name" value="DCUN1"/>
    <property type="match status" value="1"/>
</dbReference>
<dbReference type="InterPro" id="IPR011992">
    <property type="entry name" value="EF-hand-dom_pair"/>
</dbReference>
<dbReference type="InterPro" id="IPR005176">
    <property type="entry name" value="PONY_dom"/>
</dbReference>
<dbReference type="OrthoDB" id="27198at2759"/>
<dbReference type="Proteomes" id="UP000095023">
    <property type="component" value="Unassembled WGS sequence"/>
</dbReference>
<dbReference type="Gene3D" id="1.10.238.10">
    <property type="entry name" value="EF-hand"/>
    <property type="match status" value="1"/>
</dbReference>
<dbReference type="InterPro" id="IPR042460">
    <property type="entry name" value="DCN1-like_PONY"/>
</dbReference>
<dbReference type="InterPro" id="IPR009060">
    <property type="entry name" value="UBA-like_sf"/>
</dbReference>
<organism evidence="4 5">
    <name type="scientific">Tortispora caseinolytica NRRL Y-17796</name>
    <dbReference type="NCBI Taxonomy" id="767744"/>
    <lineage>
        <taxon>Eukaryota</taxon>
        <taxon>Fungi</taxon>
        <taxon>Dikarya</taxon>
        <taxon>Ascomycota</taxon>
        <taxon>Saccharomycotina</taxon>
        <taxon>Trigonopsidomycetes</taxon>
        <taxon>Trigonopsidales</taxon>
        <taxon>Trigonopsidaceae</taxon>
        <taxon>Tortispora</taxon>
    </lineage>
</organism>